<dbReference type="InterPro" id="IPR024962">
    <property type="entry name" value="YukD-like"/>
</dbReference>
<feature type="transmembrane region" description="Helical" evidence="1">
    <location>
        <begin position="330"/>
        <end position="347"/>
    </location>
</feature>
<gene>
    <name evidence="3" type="ORF">ACH3VR_12995</name>
</gene>
<feature type="transmembrane region" description="Helical" evidence="1">
    <location>
        <begin position="198"/>
        <end position="218"/>
    </location>
</feature>
<evidence type="ECO:0000259" key="2">
    <source>
        <dbReference type="Pfam" id="PF19053"/>
    </source>
</evidence>
<dbReference type="InterPro" id="IPR044049">
    <property type="entry name" value="EccD_transm"/>
</dbReference>
<feature type="transmembrane region" description="Helical" evidence="1">
    <location>
        <begin position="379"/>
        <end position="400"/>
    </location>
</feature>
<accession>A0ABW7Q9E6</accession>
<protein>
    <submittedName>
        <fullName evidence="3">EsaB/YukD family protein</fullName>
    </submittedName>
</protein>
<evidence type="ECO:0000313" key="3">
    <source>
        <dbReference type="EMBL" id="MFH8251281.1"/>
    </source>
</evidence>
<feature type="transmembrane region" description="Helical" evidence="1">
    <location>
        <begin position="354"/>
        <end position="373"/>
    </location>
</feature>
<proteinExistence type="predicted"/>
<dbReference type="Gene3D" id="3.10.20.90">
    <property type="entry name" value="Phosphatidylinositol 3-kinase Catalytic Subunit, Chain A, domain 1"/>
    <property type="match status" value="1"/>
</dbReference>
<feature type="transmembrane region" description="Helical" evidence="1">
    <location>
        <begin position="111"/>
        <end position="129"/>
    </location>
</feature>
<dbReference type="Pfam" id="PF19053">
    <property type="entry name" value="EccD"/>
    <property type="match status" value="1"/>
</dbReference>
<evidence type="ECO:0000256" key="1">
    <source>
        <dbReference type="SAM" id="Phobius"/>
    </source>
</evidence>
<evidence type="ECO:0000313" key="4">
    <source>
        <dbReference type="Proteomes" id="UP001610861"/>
    </source>
</evidence>
<organism evidence="3 4">
    <name type="scientific">Microbacterium alkaliflavum</name>
    <dbReference type="NCBI Taxonomy" id="3248839"/>
    <lineage>
        <taxon>Bacteria</taxon>
        <taxon>Bacillati</taxon>
        <taxon>Actinomycetota</taxon>
        <taxon>Actinomycetes</taxon>
        <taxon>Micrococcales</taxon>
        <taxon>Microbacteriaceae</taxon>
        <taxon>Microbacterium</taxon>
    </lineage>
</organism>
<feature type="transmembrane region" description="Helical" evidence="1">
    <location>
        <begin position="412"/>
        <end position="437"/>
    </location>
</feature>
<name>A0ABW7Q9E6_9MICO</name>
<dbReference type="Pfam" id="PF08817">
    <property type="entry name" value="YukD"/>
    <property type="match status" value="1"/>
</dbReference>
<feature type="transmembrane region" description="Helical" evidence="1">
    <location>
        <begin position="253"/>
        <end position="280"/>
    </location>
</feature>
<dbReference type="RefSeq" id="WP_397556732.1">
    <property type="nucleotide sequence ID" value="NZ_JBIQWL010000004.1"/>
</dbReference>
<feature type="transmembrane region" description="Helical" evidence="1">
    <location>
        <begin position="135"/>
        <end position="158"/>
    </location>
</feature>
<sequence length="447" mass="44010">MYTRLTVAGTARRAEVVVANEEPLGATLPRLVELLGEPGGTVARPLTLIAADGEQLDIARSPQQLDLADGTLLRLVRLDTAPPPPVVIDVTDAAALAHDTRSDRWDDRARAIAGGAGVALAAAAAGAVAPFGSAFIAAWVLLAAFAVLVALATVLGLLRARGVSASLSAAAAGVALPLSLAALTAAPGGGYSSPAAPLIAVAVLIAAGSTVVLLGLGVGLDRPGAAAGGAVGAVLGSLLLTLLLVGLPAPAAAAIAGTVAAFTTGPLPWIALSAAGLTALDRRVADGDRIARPRALTSIDEAYGALTWSVVTSAAVLAATGVALVLAGELWSGLLALAIALVAGLRARAFPLRAQVWSLWAAVAAIALTAVVVHLTGPLAWIGVAVGALAAVLIASAALVRPAAHTRARLRGFGNVVETVAVVALLPLLLGALGVYAELLGMFGGGA</sequence>
<keyword evidence="1" id="KW-0472">Membrane</keyword>
<feature type="transmembrane region" description="Helical" evidence="1">
    <location>
        <begin position="301"/>
        <end position="324"/>
    </location>
</feature>
<feature type="transmembrane region" description="Helical" evidence="1">
    <location>
        <begin position="165"/>
        <end position="186"/>
    </location>
</feature>
<feature type="domain" description="EccD-like transmembrane" evidence="2">
    <location>
        <begin position="110"/>
        <end position="441"/>
    </location>
</feature>
<dbReference type="EMBL" id="JBIQWL010000004">
    <property type="protein sequence ID" value="MFH8251281.1"/>
    <property type="molecule type" value="Genomic_DNA"/>
</dbReference>
<keyword evidence="1" id="KW-1133">Transmembrane helix</keyword>
<keyword evidence="1" id="KW-0812">Transmembrane</keyword>
<dbReference type="Proteomes" id="UP001610861">
    <property type="component" value="Unassembled WGS sequence"/>
</dbReference>
<reference evidence="3 4" key="1">
    <citation type="submission" date="2024-09" db="EMBL/GenBank/DDBJ databases">
        <authorList>
            <person name="Pan X."/>
        </authorList>
    </citation>
    <scope>NUCLEOTIDE SEQUENCE [LARGE SCALE GENOMIC DNA]</scope>
    <source>
        <strain evidence="3 4">B2969</strain>
    </source>
</reference>
<comment type="caution">
    <text evidence="3">The sequence shown here is derived from an EMBL/GenBank/DDBJ whole genome shotgun (WGS) entry which is preliminary data.</text>
</comment>
<keyword evidence="4" id="KW-1185">Reference proteome</keyword>
<feature type="transmembrane region" description="Helical" evidence="1">
    <location>
        <begin position="225"/>
        <end position="247"/>
    </location>
</feature>